<dbReference type="Proteomes" id="UP001059597">
    <property type="component" value="Chromosome"/>
</dbReference>
<dbReference type="Pfam" id="PF05120">
    <property type="entry name" value="GvpG"/>
    <property type="match status" value="1"/>
</dbReference>
<sequence length="83" mass="9384">MNLLGEIAALPVAPVRGVLWVLQRVVEAAENEYYDPAPVEQELAALERQLLAGEIDEETFDRREDELLDRLEEIRDHLRGTGG</sequence>
<keyword evidence="2" id="KW-1185">Reference proteome</keyword>
<evidence type="ECO:0000313" key="1">
    <source>
        <dbReference type="EMBL" id="BDM68795.1"/>
    </source>
</evidence>
<dbReference type="EMBL" id="AP026073">
    <property type="protein sequence ID" value="BDM68795.1"/>
    <property type="molecule type" value="Genomic_DNA"/>
</dbReference>
<proteinExistence type="predicted"/>
<evidence type="ECO:0000313" key="2">
    <source>
        <dbReference type="Proteomes" id="UP001059597"/>
    </source>
</evidence>
<dbReference type="RefSeq" id="WP_261952754.1">
    <property type="nucleotide sequence ID" value="NZ_AP026073.1"/>
</dbReference>
<protein>
    <submittedName>
        <fullName evidence="1">Gas vesicle protein</fullName>
    </submittedName>
</protein>
<dbReference type="InterPro" id="IPR007804">
    <property type="entry name" value="GvpG"/>
</dbReference>
<gene>
    <name evidence="1" type="ORF">HEK616_22820</name>
</gene>
<accession>A0ABN6QV97</accession>
<reference evidence="1" key="1">
    <citation type="submission" date="2022-06" db="EMBL/GenBank/DDBJ databases">
        <title>Complete genome sequence of Streptomyces nigrescens HEK616.</title>
        <authorList>
            <person name="Asamizu S."/>
            <person name="Onaka H."/>
        </authorList>
    </citation>
    <scope>NUCLEOTIDE SEQUENCE</scope>
    <source>
        <strain evidence="1">HEK616</strain>
    </source>
</reference>
<organism evidence="1 2">
    <name type="scientific">Streptomyces nigrescens</name>
    <dbReference type="NCBI Taxonomy" id="1920"/>
    <lineage>
        <taxon>Bacteria</taxon>
        <taxon>Bacillati</taxon>
        <taxon>Actinomycetota</taxon>
        <taxon>Actinomycetes</taxon>
        <taxon>Kitasatosporales</taxon>
        <taxon>Streptomycetaceae</taxon>
        <taxon>Streptomyces</taxon>
    </lineage>
</organism>
<name>A0ABN6QV97_STRNI</name>